<feature type="region of interest" description="Disordered" evidence="2">
    <location>
        <begin position="3176"/>
        <end position="3204"/>
    </location>
</feature>
<evidence type="ECO:0000259" key="3">
    <source>
        <dbReference type="PROSITE" id="PS00028"/>
    </source>
</evidence>
<feature type="region of interest" description="Disordered" evidence="2">
    <location>
        <begin position="552"/>
        <end position="591"/>
    </location>
</feature>
<feature type="region of interest" description="Disordered" evidence="2">
    <location>
        <begin position="3434"/>
        <end position="3473"/>
    </location>
</feature>
<accession>A0AAD4MML8</accession>
<protein>
    <submittedName>
        <fullName evidence="4">Homeodomain-like domain-containing protein</fullName>
    </submittedName>
</protein>
<evidence type="ECO:0000313" key="5">
    <source>
        <dbReference type="Proteomes" id="UP001201812"/>
    </source>
</evidence>
<feature type="region of interest" description="Disordered" evidence="2">
    <location>
        <begin position="3350"/>
        <end position="3380"/>
    </location>
</feature>
<feature type="compositionally biased region" description="Basic and acidic residues" evidence="2">
    <location>
        <begin position="109"/>
        <end position="120"/>
    </location>
</feature>
<feature type="compositionally biased region" description="Polar residues" evidence="2">
    <location>
        <begin position="263"/>
        <end position="272"/>
    </location>
</feature>
<feature type="compositionally biased region" description="Basic and acidic residues" evidence="2">
    <location>
        <begin position="575"/>
        <end position="587"/>
    </location>
</feature>
<feature type="compositionally biased region" description="Polar residues" evidence="2">
    <location>
        <begin position="1305"/>
        <end position="1315"/>
    </location>
</feature>
<feature type="domain" description="C2H2-type" evidence="3">
    <location>
        <begin position="2742"/>
        <end position="2765"/>
    </location>
</feature>
<proteinExistence type="predicted"/>
<comment type="caution">
    <text evidence="4">The sequence shown here is derived from an EMBL/GenBank/DDBJ whole genome shotgun (WGS) entry which is preliminary data.</text>
</comment>
<evidence type="ECO:0000256" key="2">
    <source>
        <dbReference type="SAM" id="MobiDB-lite"/>
    </source>
</evidence>
<feature type="domain" description="C2H2-type" evidence="3">
    <location>
        <begin position="1073"/>
        <end position="1096"/>
    </location>
</feature>
<dbReference type="InterPro" id="IPR013087">
    <property type="entry name" value="Znf_C2H2_type"/>
</dbReference>
<evidence type="ECO:0000313" key="4">
    <source>
        <dbReference type="EMBL" id="KAI1700410.1"/>
    </source>
</evidence>
<feature type="region of interest" description="Disordered" evidence="2">
    <location>
        <begin position="2428"/>
        <end position="2448"/>
    </location>
</feature>
<dbReference type="SUPFAM" id="SSF46689">
    <property type="entry name" value="Homeodomain-like"/>
    <property type="match status" value="2"/>
</dbReference>
<feature type="region of interest" description="Disordered" evidence="2">
    <location>
        <begin position="2484"/>
        <end position="2506"/>
    </location>
</feature>
<feature type="compositionally biased region" description="Polar residues" evidence="2">
    <location>
        <begin position="1359"/>
        <end position="1377"/>
    </location>
</feature>
<feature type="compositionally biased region" description="Basic and acidic residues" evidence="2">
    <location>
        <begin position="1"/>
        <end position="15"/>
    </location>
</feature>
<organism evidence="4 5">
    <name type="scientific">Ditylenchus destructor</name>
    <dbReference type="NCBI Taxonomy" id="166010"/>
    <lineage>
        <taxon>Eukaryota</taxon>
        <taxon>Metazoa</taxon>
        <taxon>Ecdysozoa</taxon>
        <taxon>Nematoda</taxon>
        <taxon>Chromadorea</taxon>
        <taxon>Rhabditida</taxon>
        <taxon>Tylenchina</taxon>
        <taxon>Tylenchomorpha</taxon>
        <taxon>Sphaerularioidea</taxon>
        <taxon>Anguinidae</taxon>
        <taxon>Anguininae</taxon>
        <taxon>Ditylenchus</taxon>
    </lineage>
</organism>
<dbReference type="GO" id="GO:0003677">
    <property type="term" value="F:DNA binding"/>
    <property type="evidence" value="ECO:0007669"/>
    <property type="project" value="UniProtKB-KW"/>
</dbReference>
<feature type="region of interest" description="Disordered" evidence="2">
    <location>
        <begin position="2380"/>
        <end position="2411"/>
    </location>
</feature>
<dbReference type="InterPro" id="IPR009057">
    <property type="entry name" value="Homeodomain-like_sf"/>
</dbReference>
<feature type="region of interest" description="Disordered" evidence="2">
    <location>
        <begin position="2553"/>
        <end position="2572"/>
    </location>
</feature>
<feature type="region of interest" description="Disordered" evidence="2">
    <location>
        <begin position="172"/>
        <end position="272"/>
    </location>
</feature>
<feature type="region of interest" description="Disordered" evidence="2">
    <location>
        <begin position="86"/>
        <end position="138"/>
    </location>
</feature>
<feature type="region of interest" description="Disordered" evidence="2">
    <location>
        <begin position="2168"/>
        <end position="2193"/>
    </location>
</feature>
<feature type="compositionally biased region" description="Polar residues" evidence="2">
    <location>
        <begin position="2968"/>
        <end position="2978"/>
    </location>
</feature>
<feature type="region of interest" description="Disordered" evidence="2">
    <location>
        <begin position="663"/>
        <end position="763"/>
    </location>
</feature>
<feature type="compositionally biased region" description="Low complexity" evidence="2">
    <location>
        <begin position="3438"/>
        <end position="3456"/>
    </location>
</feature>
<reference evidence="4" key="1">
    <citation type="submission" date="2022-01" db="EMBL/GenBank/DDBJ databases">
        <title>Genome Sequence Resource for Two Populations of Ditylenchus destructor, the Migratory Endoparasitic Phytonematode.</title>
        <authorList>
            <person name="Zhang H."/>
            <person name="Lin R."/>
            <person name="Xie B."/>
        </authorList>
    </citation>
    <scope>NUCLEOTIDE SEQUENCE</scope>
    <source>
        <strain evidence="4">BazhouSP</strain>
    </source>
</reference>
<feature type="region of interest" description="Disordered" evidence="2">
    <location>
        <begin position="426"/>
        <end position="459"/>
    </location>
</feature>
<feature type="region of interest" description="Disordered" evidence="2">
    <location>
        <begin position="1645"/>
        <end position="1667"/>
    </location>
</feature>
<name>A0AAD4MML8_9BILA</name>
<feature type="compositionally biased region" description="Polar residues" evidence="2">
    <location>
        <begin position="721"/>
        <end position="742"/>
    </location>
</feature>
<feature type="compositionally biased region" description="Polar residues" evidence="2">
    <location>
        <begin position="2394"/>
        <end position="2411"/>
    </location>
</feature>
<dbReference type="PROSITE" id="PS00028">
    <property type="entry name" value="ZINC_FINGER_C2H2_1"/>
    <property type="match status" value="5"/>
</dbReference>
<feature type="compositionally biased region" description="Basic and acidic residues" evidence="2">
    <location>
        <begin position="2242"/>
        <end position="2260"/>
    </location>
</feature>
<evidence type="ECO:0000256" key="1">
    <source>
        <dbReference type="ARBA" id="ARBA00004123"/>
    </source>
</evidence>
<dbReference type="EMBL" id="JAKKPZ010000146">
    <property type="protein sequence ID" value="KAI1700410.1"/>
    <property type="molecule type" value="Genomic_DNA"/>
</dbReference>
<keyword evidence="5" id="KW-1185">Reference proteome</keyword>
<feature type="region of interest" description="Disordered" evidence="2">
    <location>
        <begin position="1299"/>
        <end position="1377"/>
    </location>
</feature>
<feature type="compositionally biased region" description="Polar residues" evidence="2">
    <location>
        <begin position="2991"/>
        <end position="3012"/>
    </location>
</feature>
<feature type="compositionally biased region" description="Polar residues" evidence="2">
    <location>
        <begin position="1645"/>
        <end position="1659"/>
    </location>
</feature>
<dbReference type="InterPro" id="IPR036388">
    <property type="entry name" value="WH-like_DNA-bd_sf"/>
</dbReference>
<feature type="region of interest" description="Disordered" evidence="2">
    <location>
        <begin position="310"/>
        <end position="330"/>
    </location>
</feature>
<feature type="compositionally biased region" description="Basic and acidic residues" evidence="2">
    <location>
        <begin position="195"/>
        <end position="223"/>
    </location>
</feature>
<feature type="domain" description="C2H2-type" evidence="3">
    <location>
        <begin position="804"/>
        <end position="827"/>
    </location>
</feature>
<dbReference type="GO" id="GO:0005634">
    <property type="term" value="C:nucleus"/>
    <property type="evidence" value="ECO:0007669"/>
    <property type="project" value="UniProtKB-SubCell"/>
</dbReference>
<feature type="region of interest" description="Disordered" evidence="2">
    <location>
        <begin position="2282"/>
        <end position="2307"/>
    </location>
</feature>
<dbReference type="Proteomes" id="UP001201812">
    <property type="component" value="Unassembled WGS sequence"/>
</dbReference>
<feature type="compositionally biased region" description="Polar residues" evidence="2">
    <location>
        <begin position="3332"/>
        <end position="3342"/>
    </location>
</feature>
<feature type="domain" description="C2H2-type" evidence="3">
    <location>
        <begin position="1238"/>
        <end position="1261"/>
    </location>
</feature>
<feature type="region of interest" description="Disordered" evidence="2">
    <location>
        <begin position="1855"/>
        <end position="1875"/>
    </location>
</feature>
<feature type="region of interest" description="Disordered" evidence="2">
    <location>
        <begin position="1599"/>
        <end position="1628"/>
    </location>
</feature>
<keyword evidence="4" id="KW-0238">DNA-binding</keyword>
<feature type="region of interest" description="Disordered" evidence="2">
    <location>
        <begin position="1705"/>
        <end position="1727"/>
    </location>
</feature>
<feature type="compositionally biased region" description="Polar residues" evidence="2">
    <location>
        <begin position="3358"/>
        <end position="3377"/>
    </location>
</feature>
<feature type="compositionally biased region" description="Polar residues" evidence="2">
    <location>
        <begin position="1324"/>
        <end position="1337"/>
    </location>
</feature>
<feature type="domain" description="C2H2-type" evidence="3">
    <location>
        <begin position="2025"/>
        <end position="2048"/>
    </location>
</feature>
<feature type="region of interest" description="Disordered" evidence="2">
    <location>
        <begin position="3537"/>
        <end position="3569"/>
    </location>
</feature>
<feature type="region of interest" description="Disordered" evidence="2">
    <location>
        <begin position="1"/>
        <end position="64"/>
    </location>
</feature>
<feature type="region of interest" description="Disordered" evidence="2">
    <location>
        <begin position="2209"/>
        <end position="2263"/>
    </location>
</feature>
<feature type="compositionally biased region" description="Basic and acidic residues" evidence="2">
    <location>
        <begin position="3541"/>
        <end position="3562"/>
    </location>
</feature>
<feature type="compositionally biased region" description="Polar residues" evidence="2">
    <location>
        <begin position="125"/>
        <end position="138"/>
    </location>
</feature>
<gene>
    <name evidence="4" type="ORF">DdX_16746</name>
</gene>
<keyword evidence="4" id="KW-0371">Homeobox</keyword>
<feature type="compositionally biased region" description="Basic residues" evidence="2">
    <location>
        <begin position="555"/>
        <end position="564"/>
    </location>
</feature>
<sequence length="3594" mass="404530">MQRKLDKDRYNDKVQRPTTSRHVPARILSKKTAYNIQNEPSRNEGLETTAHQESIDKNNETIWQKKRKKVGPRLVKVLATAGPAISNSESIDKSNETIEPGTSSSQLVVKDEPCSNEELHPALPDSSNHNVSLTPSSRESIDKNYETIWHETSSSLPVVKDEPSLFDELAETVPASSDHSDKLIPGNTDPAPNPEKPRMENLSDRNNERNRIELESSVVKDEPSVIEESASTFSARSDHSDNFTHGNAGQLTPALERRPHRQTGLTKPRTSSNSAINLDHLYQPEGVMKELTSTFPGPSDHGNYVTLSNNGYIPESEDGQIMSGPRKKRRSTVKFDEEIHTTNRWTRSKELGRFFDVLLENGQETDYVVCKVNDCRAICAMRSPSSLRYHIEHVHNIASRSDVIKVQMFNLDHDYCVSPVIPHGLRSEDPPMGGQPSLDGGPANDTGQRSPKRKKRRAHNGCHAMETQAYFVFPESLHPPFHSMRKLCEQSDVLIQRAVEYFEVNNCFGYPRATPVSIVSKILGLDPVTVKHAGERAKGKEASEPTLPVCSLEMKKKKRTRKQRRQDADYSSMQRKLDKDRYNDKVQRPTTSRHVPVRILSKKTAYNIQNEPSRNEGLETTAHQESIDKNNETIWHETSSSLPVVKDEPSLFDELAETIPISSDHSGYLNFGNVGPSTPRSKPENLRINNLSDQSNERTEHENLVVKDEPRLIEEKDATSPCRSNDNDLQTSSSTETAAPSQKSKRSRKQDLDDLDPEDDKSAISSMQRKLTCSWCGQSDFATLDDLETHIVKQHFSVKALYECFYPKCSVKFPTELACLKHEFDVHLNGHLASLTLKQMQKRYFVMQRLKIHNCLNESINLSFSGFPESNGNKVQRPSTSRHVTVRILSKKTAYNIQYEPSRNEGLETTAHQEFIDKNNETIEPEISSSLHMIKEEPSVFDELSERVSVSSNYSDKFTLENAESSASSSKLKRARMQNIAYFHAENNKRIEPVAVDISGPSNHWTNLSTSNNGYIPESEDGQIMSGPRKKRRSTVKFDEEIHTKNPWTKSKEFRQFFDVVVENGHETDYVVCKVNDCRTIFRKDSGLRYHIEHVHNIASRSDLKEAMIDSLTAFILSTNQSISIVENATFLSFLESFRRLVLDNSENERQKTARELIPSRKTINTRILHPYASKRAMASLKISLEQSAPTEFLTVSRPMQLKPECSKCGQRDFTCLDNLETHIVKQHFSDVDTLYECLYPNCRLRFATGQACLKHELYVHLSGVLGSTTLLKRRYFVKQRLAIHDCLNQSINVTEIFSGHVGPNATNSESLTTNNDEEKKSSNTHGKASPSPTNNLDPVHESIVATSSISNPRMEISEPNNENNMRTEPENSSTSCVVKVGPNLINVMLTPLDPGISNNGLSNEHENFVVKDEPRLIEEMNAILPCHANDNIPESEYGQRTSLTFDADIHTTKPWTRSKKFGQFFDILLENGQETDDMVCKVIDWYTSLSPKSIKLRKQNFSYLNDEDGKRVEPQTSCTGANTLRYSENISSERAEHENSVVKDEPSLIDELSAAIPVTSNHSDKLTLENAEPSASATDELTISYSAFSDHDYLSFSNTESAAEPPQPKRPRTEISPRTSSSPSLIKDEPSLIDELSAAIPVTSNPNVSLTTSNSEPTASRKPEKQRLVNLPHRNNEHRRSETGNCVVKDEPSLIDELAVTIPSPSNYRTSNEQRANSEGVNPMRNSENISTEKAEHENSVVKDEPSLIDELAAMIPAPSNFDDCLIRSNNDLISSNAKKSRKQNLDDVDDEDDRDRLFTKDLQIVSVLCPGETYDSRRNLTGVAKTFHEQKMREIEIKSNFEIIKSNIIVPKHRKDPNVTTPSERDNVREGHRRKRPTITTPSVRQAMIKASNEGLSLKQIAKIFETRIRAVRRILKRWNTEGTTANKPNTGRKRKYNETIEQFAVNMIKDDPSKTATDIVSEIQKKFNLTISLFTIQKILRRPMQLKPECAKCGQRDFASLNNLETHIVKEHFNDFETLYECWHPKCRQRFPTEQACLKHELYVHLDGVTSKVYVKSVVLMKRRYFVKRRLAIHDCLNQSVMFSVPAKPIVNNSERLTTNDDETKKRAKHQTSSSQDNLISINESIEAVVAKLQEPKSRQPSLENSGMNDARNRINERENSLVTAAPAPSNDESGKNNEMIEPVTSSSPFMVKEEPSLMDELAADIPVSPNSSHNVYLGSTELSAPNPEKSRMTNVSDRSNEQKRTENENSVVKDEPSAMEELTSTFPILSDHDYFSNSNTGSAAASHQAKKSRTEISPQTSSKSYMIKDEPNLIDELAASIPGCSNHSDMLTLENADKITSALERKQRQQNLTKPKKTAIILGRLYQPKGVTCSISASSSISNPRMEISEPNNENNMRTEPENSSTSCVVKVGPNLINVMLTPLDPGISNNEPTASRKPEKQRLVNLPHRNNEHRRSETGNCVVKDEPSLIDELAVTIPSPSNYRTSNEQRANSEGVNPMRNSENISTEKAEHENSVVKDEPSLIDELAAMIPAPSNFDDCLIRSNNDLISSNGKKSRKQNLDDVDDKDDGVLFSNSNIIKNNIIPKQRKERNTVTTPSVRRTIIKASDEGLSLEQISKIFDTNMVTVRRILKRWKTEGIVENKPKSGRPRTKETVEHFIVNIVKEDPAKTARDIVSEIRKKFDLTISHNTVLKILKRPMQLKPECAKCGQREFASLNNLETHIVKEHFNDVETLYECCHPKCRQRFPTEQACLKHELYVHLDGVTSKVYVKSVVLMKRRYFVKRRLAIHDCLNQSVMFSVPAKPIVNNSERLTTNDDETKKRAKHQTSSSQDNLISINESIEAVVDERKKISNIQDKTSSRPTNKLESIEAVVESVARSTNTVSSVLELNWPSNPRSHVKFHKFAEKVGPRLVSVSVTASPAPSNDESVDKSNETPEPETSSSPSEVKDEPCSIEELPPALPDSSNHNVSLAISNRGPPSNDKGNKSTNPQDKTSSSQINSLGSTNESIDAVVAKLPKLKPRKPRIENSGMNDERLYTGYLEPVQPSPGLVQQKLSERKAKWEKNTTDQSKTVNLDRLLGVSLPNWSKKCFAENNKNTARAEREHSSMSCAEKVGEKFIDKNNETNEPETSSEPFAIKDEPSLMDELAADIPVSSTHSRYLSLDHDYWSPSNIESAAEPPQPKRPRTEISPRTSSSPSLIKDETSLIDELSAAIPVTSNHSDKLTLGNAEVFEAETSSSPAVVKVEPYLIEDFPPAILDSSNHNVSLAISNTVSNFYEAMIDSTSDFGERTEPQTLSRSAVYKKCQRIHQLVYFDIDLNDEDDEQTEPQTASRSSVESCFVHEFDPDIPGPSNYRTSNKQRASSEGANNLMKSPSLIKDEPSLIDELSAAIPVTSNHSDKLTLDNAERAEHEISVVKDEPSLIDELVTMVPGPSNYDNNLDSPSNDLLSSNAKKSRKQNLDDVDDEDDRDLVSTSFFENDRLLFSEDLQIVSMEPPEQTRETSPDSRRKLMEAQAAKHNLLNEQERKLILRSYKKTSFDRNTERKRTSQRRPLDEPSSKPAAKYFLSGRLPKILKRWKTEGTVENKLSD</sequence>
<feature type="region of interest" description="Disordered" evidence="2">
    <location>
        <begin position="3324"/>
        <end position="3343"/>
    </location>
</feature>
<feature type="compositionally biased region" description="Basic residues" evidence="2">
    <location>
        <begin position="450"/>
        <end position="459"/>
    </location>
</feature>
<feature type="compositionally biased region" description="Basic and acidic residues" evidence="2">
    <location>
        <begin position="695"/>
        <end position="718"/>
    </location>
</feature>
<dbReference type="SMART" id="SM00355">
    <property type="entry name" value="ZnF_C2H2"/>
    <property type="match status" value="10"/>
</dbReference>
<feature type="region of interest" description="Disordered" evidence="2">
    <location>
        <begin position="1010"/>
        <end position="1037"/>
    </location>
</feature>
<dbReference type="Gene3D" id="1.10.10.10">
    <property type="entry name" value="Winged helix-like DNA-binding domain superfamily/Winged helix DNA-binding domain"/>
    <property type="match status" value="2"/>
</dbReference>
<feature type="region of interest" description="Disordered" evidence="2">
    <location>
        <begin position="2921"/>
        <end position="3012"/>
    </location>
</feature>
<comment type="subcellular location">
    <subcellularLocation>
        <location evidence="1">Nucleus</location>
    </subcellularLocation>
</comment>
<dbReference type="Pfam" id="PF13565">
    <property type="entry name" value="HTH_32"/>
    <property type="match status" value="1"/>
</dbReference>
<feature type="region of interest" description="Disordered" evidence="2">
    <location>
        <begin position="2097"/>
        <end position="2121"/>
    </location>
</feature>